<sequence length="254" mass="27447">MKIFKTIATVAALCAAFSVQARTLEAVKKDGKIIIATEGQFAPFNYFQGTQLTGFEIEVANLVAKKMGLKVEWKTLGFDALLTGLSQDRWDAVIASHGVTEERAKAVTFATPHYCSGGMIIAMDPKIRTAKDLTGKIVAVQTGTSYLENVQKVAGIKEMKNFPTDVDARSALTSKRVDAWVTDKFVAKEVVAKNPKAGLKLGEMLFIEKIAPAVSKGNTGLADAWNKAFAEVLADGSYAAVSQKYFNEDVRCAP</sequence>
<feature type="signal peptide" evidence="5">
    <location>
        <begin position="1"/>
        <end position="21"/>
    </location>
</feature>
<dbReference type="Pfam" id="PF00497">
    <property type="entry name" value="SBP_bac_3"/>
    <property type="match status" value="1"/>
</dbReference>
<protein>
    <submittedName>
        <fullName evidence="7">Polar amino acid transport system substrate-binding protein</fullName>
    </submittedName>
</protein>
<name>A0A1G7E2G1_9BURK</name>
<feature type="chain" id="PRO_5011701041" evidence="5">
    <location>
        <begin position="22"/>
        <end position="254"/>
    </location>
</feature>
<dbReference type="GO" id="GO:0030313">
    <property type="term" value="C:cell envelope"/>
    <property type="evidence" value="ECO:0007669"/>
    <property type="project" value="UniProtKB-SubCell"/>
</dbReference>
<dbReference type="OrthoDB" id="368476at2"/>
<dbReference type="STRING" id="187868.SAMN05192589_12148"/>
<accession>A0A1G7E2G1</accession>
<keyword evidence="8" id="KW-1185">Reference proteome</keyword>
<evidence type="ECO:0000256" key="1">
    <source>
        <dbReference type="ARBA" id="ARBA00004196"/>
    </source>
</evidence>
<evidence type="ECO:0000313" key="8">
    <source>
        <dbReference type="Proteomes" id="UP000198781"/>
    </source>
</evidence>
<dbReference type="PROSITE" id="PS01039">
    <property type="entry name" value="SBP_BACTERIAL_3"/>
    <property type="match status" value="1"/>
</dbReference>
<dbReference type="InterPro" id="IPR001638">
    <property type="entry name" value="Solute-binding_3/MltF_N"/>
</dbReference>
<evidence type="ECO:0000259" key="6">
    <source>
        <dbReference type="SMART" id="SM00062"/>
    </source>
</evidence>
<dbReference type="RefSeq" id="WP_092745873.1">
    <property type="nucleotide sequence ID" value="NZ_FMZC01000021.1"/>
</dbReference>
<evidence type="ECO:0000313" key="7">
    <source>
        <dbReference type="EMBL" id="SDE57676.1"/>
    </source>
</evidence>
<dbReference type="InterPro" id="IPR018313">
    <property type="entry name" value="SBP_3_CS"/>
</dbReference>
<comment type="subcellular location">
    <subcellularLocation>
        <location evidence="1">Cell envelope</location>
    </subcellularLocation>
</comment>
<evidence type="ECO:0000256" key="5">
    <source>
        <dbReference type="SAM" id="SignalP"/>
    </source>
</evidence>
<proteinExistence type="inferred from homology"/>
<reference evidence="7 8" key="1">
    <citation type="submission" date="2016-10" db="EMBL/GenBank/DDBJ databases">
        <authorList>
            <person name="de Groot N.N."/>
        </authorList>
    </citation>
    <scope>NUCLEOTIDE SEQUENCE [LARGE SCALE GENOMIC DNA]</scope>
    <source>
        <strain evidence="7 8">DSM 16619</strain>
    </source>
</reference>
<evidence type="ECO:0000256" key="3">
    <source>
        <dbReference type="ARBA" id="ARBA00022729"/>
    </source>
</evidence>
<feature type="domain" description="Solute-binding protein family 3/N-terminal" evidence="6">
    <location>
        <begin position="32"/>
        <end position="249"/>
    </location>
</feature>
<comment type="similarity">
    <text evidence="2 4">Belongs to the bacterial solute-binding protein 3 family.</text>
</comment>
<dbReference type="SMART" id="SM00062">
    <property type="entry name" value="PBPb"/>
    <property type="match status" value="1"/>
</dbReference>
<evidence type="ECO:0000256" key="2">
    <source>
        <dbReference type="ARBA" id="ARBA00010333"/>
    </source>
</evidence>
<evidence type="ECO:0000256" key="4">
    <source>
        <dbReference type="RuleBase" id="RU003744"/>
    </source>
</evidence>
<dbReference type="AlphaFoldDB" id="A0A1G7E2G1"/>
<dbReference type="SUPFAM" id="SSF53850">
    <property type="entry name" value="Periplasmic binding protein-like II"/>
    <property type="match status" value="1"/>
</dbReference>
<organism evidence="7 8">
    <name type="scientific">Paracidovorax valerianellae</name>
    <dbReference type="NCBI Taxonomy" id="187868"/>
    <lineage>
        <taxon>Bacteria</taxon>
        <taxon>Pseudomonadati</taxon>
        <taxon>Pseudomonadota</taxon>
        <taxon>Betaproteobacteria</taxon>
        <taxon>Burkholderiales</taxon>
        <taxon>Comamonadaceae</taxon>
        <taxon>Paracidovorax</taxon>
    </lineage>
</organism>
<dbReference type="EMBL" id="FMZC01000021">
    <property type="protein sequence ID" value="SDE57676.1"/>
    <property type="molecule type" value="Genomic_DNA"/>
</dbReference>
<dbReference type="CDD" id="cd13530">
    <property type="entry name" value="PBP2_peptides_like"/>
    <property type="match status" value="1"/>
</dbReference>
<dbReference type="PANTHER" id="PTHR35936">
    <property type="entry name" value="MEMBRANE-BOUND LYTIC MUREIN TRANSGLYCOSYLASE F"/>
    <property type="match status" value="1"/>
</dbReference>
<keyword evidence="3 5" id="KW-0732">Signal</keyword>
<dbReference type="PANTHER" id="PTHR35936:SF19">
    <property type="entry name" value="AMINO-ACID-BINDING PROTEIN YXEM-RELATED"/>
    <property type="match status" value="1"/>
</dbReference>
<dbReference type="Gene3D" id="3.40.190.10">
    <property type="entry name" value="Periplasmic binding protein-like II"/>
    <property type="match status" value="2"/>
</dbReference>
<gene>
    <name evidence="7" type="ORF">SAMN05192589_12148</name>
</gene>
<dbReference type="Proteomes" id="UP000198781">
    <property type="component" value="Unassembled WGS sequence"/>
</dbReference>